<organism evidence="2 3">
    <name type="scientific">Trichonephila clavata</name>
    <name type="common">Joro spider</name>
    <name type="synonym">Nephila clavata</name>
    <dbReference type="NCBI Taxonomy" id="2740835"/>
    <lineage>
        <taxon>Eukaryota</taxon>
        <taxon>Metazoa</taxon>
        <taxon>Ecdysozoa</taxon>
        <taxon>Arthropoda</taxon>
        <taxon>Chelicerata</taxon>
        <taxon>Arachnida</taxon>
        <taxon>Araneae</taxon>
        <taxon>Araneomorphae</taxon>
        <taxon>Entelegynae</taxon>
        <taxon>Araneoidea</taxon>
        <taxon>Nephilidae</taxon>
        <taxon>Trichonephila</taxon>
    </lineage>
</organism>
<gene>
    <name evidence="2" type="ORF">TNCT_310651</name>
</gene>
<feature type="region of interest" description="Disordered" evidence="1">
    <location>
        <begin position="1"/>
        <end position="63"/>
    </location>
</feature>
<dbReference type="Proteomes" id="UP000887116">
    <property type="component" value="Unassembled WGS sequence"/>
</dbReference>
<sequence>MTETSSNETERQRSDNFRTFVTSKQPSSSSDDSSVVFKIPVTSRRSQSPPSSASSGEEMHPRLSWKKKLIAEYMSNDQLIHRSS</sequence>
<accession>A0A8X6FDT8</accession>
<comment type="caution">
    <text evidence="2">The sequence shown here is derived from an EMBL/GenBank/DDBJ whole genome shotgun (WGS) entry which is preliminary data.</text>
</comment>
<feature type="compositionally biased region" description="Polar residues" evidence="1">
    <location>
        <begin position="17"/>
        <end position="26"/>
    </location>
</feature>
<evidence type="ECO:0000313" key="3">
    <source>
        <dbReference type="Proteomes" id="UP000887116"/>
    </source>
</evidence>
<evidence type="ECO:0000256" key="1">
    <source>
        <dbReference type="SAM" id="MobiDB-lite"/>
    </source>
</evidence>
<dbReference type="AlphaFoldDB" id="A0A8X6FDT8"/>
<dbReference type="EMBL" id="BMAO01031819">
    <property type="protein sequence ID" value="GFQ77860.1"/>
    <property type="molecule type" value="Genomic_DNA"/>
</dbReference>
<proteinExistence type="predicted"/>
<evidence type="ECO:0000313" key="2">
    <source>
        <dbReference type="EMBL" id="GFQ77860.1"/>
    </source>
</evidence>
<feature type="compositionally biased region" description="Low complexity" evidence="1">
    <location>
        <begin position="43"/>
        <end position="55"/>
    </location>
</feature>
<keyword evidence="3" id="KW-1185">Reference proteome</keyword>
<protein>
    <submittedName>
        <fullName evidence="2">Uncharacterized protein</fullName>
    </submittedName>
</protein>
<reference evidence="2" key="1">
    <citation type="submission" date="2020-07" db="EMBL/GenBank/DDBJ databases">
        <title>Multicomponent nature underlies the extraordinary mechanical properties of spider dragline silk.</title>
        <authorList>
            <person name="Kono N."/>
            <person name="Nakamura H."/>
            <person name="Mori M."/>
            <person name="Yoshida Y."/>
            <person name="Ohtoshi R."/>
            <person name="Malay A.D."/>
            <person name="Moran D.A.P."/>
            <person name="Tomita M."/>
            <person name="Numata K."/>
            <person name="Arakawa K."/>
        </authorList>
    </citation>
    <scope>NUCLEOTIDE SEQUENCE</scope>
</reference>
<name>A0A8X6FDT8_TRICU</name>